<dbReference type="PROSITE" id="PS50850">
    <property type="entry name" value="MFS"/>
    <property type="match status" value="1"/>
</dbReference>
<dbReference type="Proteomes" id="UP001225605">
    <property type="component" value="Unassembled WGS sequence"/>
</dbReference>
<comment type="subcellular location">
    <subcellularLocation>
        <location evidence="1">Cell membrane</location>
        <topology evidence="1">Multi-pass membrane protein</topology>
    </subcellularLocation>
</comment>
<evidence type="ECO:0000256" key="3">
    <source>
        <dbReference type="ARBA" id="ARBA00022692"/>
    </source>
</evidence>
<evidence type="ECO:0000259" key="7">
    <source>
        <dbReference type="PROSITE" id="PS50850"/>
    </source>
</evidence>
<evidence type="ECO:0000256" key="4">
    <source>
        <dbReference type="ARBA" id="ARBA00022989"/>
    </source>
</evidence>
<feature type="transmembrane region" description="Helical" evidence="6">
    <location>
        <begin position="310"/>
        <end position="329"/>
    </location>
</feature>
<comment type="caution">
    <text evidence="8">The sequence shown here is derived from an EMBL/GenBank/DDBJ whole genome shotgun (WGS) entry which is preliminary data.</text>
</comment>
<feature type="transmembrane region" description="Helical" evidence="6">
    <location>
        <begin position="202"/>
        <end position="220"/>
    </location>
</feature>
<feature type="transmembrane region" description="Helical" evidence="6">
    <location>
        <begin position="380"/>
        <end position="404"/>
    </location>
</feature>
<dbReference type="SUPFAM" id="SSF103473">
    <property type="entry name" value="MFS general substrate transporter"/>
    <property type="match status" value="1"/>
</dbReference>
<dbReference type="SUPFAM" id="SSF49478">
    <property type="entry name" value="Cna protein B-type domain"/>
    <property type="match status" value="1"/>
</dbReference>
<protein>
    <submittedName>
        <fullName evidence="8">MFS transporter</fullName>
    </submittedName>
</protein>
<keyword evidence="3 6" id="KW-0812">Transmembrane</keyword>
<feature type="transmembrane region" description="Helical" evidence="6">
    <location>
        <begin position="138"/>
        <end position="159"/>
    </location>
</feature>
<feature type="transmembrane region" description="Helical" evidence="6">
    <location>
        <begin position="279"/>
        <end position="298"/>
    </location>
</feature>
<dbReference type="PANTHER" id="PTHR42718">
    <property type="entry name" value="MAJOR FACILITATOR SUPERFAMILY MULTIDRUG TRANSPORTER MFSC"/>
    <property type="match status" value="1"/>
</dbReference>
<feature type="transmembrane region" description="Helical" evidence="6">
    <location>
        <begin position="171"/>
        <end position="190"/>
    </location>
</feature>
<keyword evidence="9" id="KW-1185">Reference proteome</keyword>
<feature type="transmembrane region" description="Helical" evidence="6">
    <location>
        <begin position="82"/>
        <end position="98"/>
    </location>
</feature>
<keyword evidence="5 6" id="KW-0472">Membrane</keyword>
<dbReference type="InterPro" id="IPR011701">
    <property type="entry name" value="MFS"/>
</dbReference>
<evidence type="ECO:0000256" key="6">
    <source>
        <dbReference type="SAM" id="Phobius"/>
    </source>
</evidence>
<accession>A0ABU0X375</accession>
<feature type="transmembrane region" description="Helical" evidence="6">
    <location>
        <begin position="53"/>
        <end position="76"/>
    </location>
</feature>
<evidence type="ECO:0000256" key="5">
    <source>
        <dbReference type="ARBA" id="ARBA00023136"/>
    </source>
</evidence>
<feature type="transmembrane region" description="Helical" evidence="6">
    <location>
        <begin position="23"/>
        <end position="41"/>
    </location>
</feature>
<dbReference type="CDD" id="cd17504">
    <property type="entry name" value="MFS_MMR_MDR_like"/>
    <property type="match status" value="1"/>
</dbReference>
<feature type="transmembrane region" description="Helical" evidence="6">
    <location>
        <begin position="335"/>
        <end position="359"/>
    </location>
</feature>
<dbReference type="PANTHER" id="PTHR42718:SF9">
    <property type="entry name" value="MAJOR FACILITATOR SUPERFAMILY MULTIDRUG TRANSPORTER MFSC"/>
    <property type="match status" value="1"/>
</dbReference>
<proteinExistence type="predicted"/>
<feature type="transmembrane region" description="Helical" evidence="6">
    <location>
        <begin position="410"/>
        <end position="432"/>
    </location>
</feature>
<dbReference type="InterPro" id="IPR020846">
    <property type="entry name" value="MFS_dom"/>
</dbReference>
<feature type="transmembrane region" description="Helical" evidence="6">
    <location>
        <begin position="110"/>
        <end position="132"/>
    </location>
</feature>
<dbReference type="Gene3D" id="2.60.40.1120">
    <property type="entry name" value="Carboxypeptidase-like, regulatory domain"/>
    <property type="match status" value="1"/>
</dbReference>
<name>A0ABU0X375_9PSEU</name>
<evidence type="ECO:0000313" key="8">
    <source>
        <dbReference type="EMBL" id="MDQ2586565.1"/>
    </source>
</evidence>
<keyword evidence="2" id="KW-0813">Transport</keyword>
<feature type="transmembrane region" description="Helical" evidence="6">
    <location>
        <begin position="240"/>
        <end position="259"/>
    </location>
</feature>
<dbReference type="Gene3D" id="1.20.1250.20">
    <property type="entry name" value="MFS general substrate transporter like domains"/>
    <property type="match status" value="1"/>
</dbReference>
<dbReference type="EMBL" id="NSDM01000009">
    <property type="protein sequence ID" value="MDQ2586565.1"/>
    <property type="molecule type" value="Genomic_DNA"/>
</dbReference>
<gene>
    <name evidence="8" type="ORF">CKY47_21720</name>
</gene>
<keyword evidence="4 6" id="KW-1133">Transmembrane helix</keyword>
<dbReference type="Gene3D" id="1.20.1720.10">
    <property type="entry name" value="Multidrug resistance protein D"/>
    <property type="match status" value="1"/>
</dbReference>
<dbReference type="Pfam" id="PF13620">
    <property type="entry name" value="CarboxypepD_reg"/>
    <property type="match status" value="1"/>
</dbReference>
<organism evidence="8 9">
    <name type="scientific">Saccharothrix yanglingensis</name>
    <dbReference type="NCBI Taxonomy" id="659496"/>
    <lineage>
        <taxon>Bacteria</taxon>
        <taxon>Bacillati</taxon>
        <taxon>Actinomycetota</taxon>
        <taxon>Actinomycetes</taxon>
        <taxon>Pseudonocardiales</taxon>
        <taxon>Pseudonocardiaceae</taxon>
        <taxon>Saccharothrix</taxon>
    </lineage>
</organism>
<evidence type="ECO:0000313" key="9">
    <source>
        <dbReference type="Proteomes" id="UP001225605"/>
    </source>
</evidence>
<evidence type="ECO:0000256" key="2">
    <source>
        <dbReference type="ARBA" id="ARBA00022448"/>
    </source>
</evidence>
<dbReference type="Pfam" id="PF07690">
    <property type="entry name" value="MFS_1"/>
    <property type="match status" value="1"/>
</dbReference>
<sequence length="633" mass="64062">MQTLVVPLLPDLPELLDTTADNAAWLVTVTLLTGAVATPILSKVADMVGKRLVMVIALGVLVAGSVLCAVSTGLTWMLVGRALQGFAAALIPVGISIMRDEVPKERVGAAVALMSATLGIGAAAGLPLGGVIAEVLDWHSLFWVSAGMGALMLAAVLVVVPESTVRSPGRFDVVGAVLLSVSLAALLLAVSKGSTWGWTSRNTLLCAAVAAIGFAITTPWELRTGNPLVDLRTSARRPVLLTNVASLLAGFAMYANLLVGTQELQLPTSTGVGHGLTPTAAGLAMLPGGAVMVVLAPVSAALTRRFGARITLMVGSLVIAVGYAARALFTGGLWQLVTATTVISTGTAIAFAAMPILVMRFVPITETASANGLNTLVRQIGTSTSSAVVAAVLTAGTTTVAGVAAPDAGAFALTAWIAGAAAVLAAALALALPGRSVTTVNAPAREVAPGNDEVVVTGDVVTPDGHPVRLAVVTVLTLQGEHTDWSRADSAGSWSAALPGPGRYLVVCSADGWSSCSQVLDLGDRPQRIVLRDRRELAGIVSDGGVAVADALVTLTGTAGGTAERTRTDADGRYALPLPPLGGYVLTVLPPGGAAAHAADVVVTPQRRTVDLDLATGGPLVDERAARSVGITR</sequence>
<dbReference type="InterPro" id="IPR036259">
    <property type="entry name" value="MFS_trans_sf"/>
</dbReference>
<reference evidence="8 9" key="1">
    <citation type="submission" date="2017-06" db="EMBL/GenBank/DDBJ databases">
        <title>Cultured bacterium strain Saccharothrix yanglingensis Hhs.015.</title>
        <authorList>
            <person name="Xia Y."/>
        </authorList>
    </citation>
    <scope>NUCLEOTIDE SEQUENCE [LARGE SCALE GENOMIC DNA]</scope>
    <source>
        <strain evidence="8 9">Hhs.015</strain>
    </source>
</reference>
<evidence type="ECO:0000256" key="1">
    <source>
        <dbReference type="ARBA" id="ARBA00004651"/>
    </source>
</evidence>
<feature type="domain" description="Major facilitator superfamily (MFS) profile" evidence="7">
    <location>
        <begin position="1"/>
        <end position="437"/>
    </location>
</feature>